<evidence type="ECO:0000313" key="1">
    <source>
        <dbReference type="EnsemblMetazoa" id="XP_022657969"/>
    </source>
</evidence>
<dbReference type="AlphaFoldDB" id="A0A7M7MFH6"/>
<keyword evidence="2" id="KW-1185">Reference proteome</keyword>
<dbReference type="RefSeq" id="XP_022657969.1">
    <property type="nucleotide sequence ID" value="XM_022802234.1"/>
</dbReference>
<sequence>MRLCSMQATPVSHHHQLEAVVWEGKVGFISVASLSHAREIATATQRRVHPLMRSLLVCSNRDRESKGPLLLLLLYSDWAESYLLVNLRWYYRVTFGLLTALHPLLPLSKSKGTKEPDLLILLNATGSIYKLDGCTSYIWRIRIRQNYSTRKATGTGRREVIPGSFGQFATETHSD</sequence>
<proteinExistence type="predicted"/>
<organism evidence="1 2">
    <name type="scientific">Varroa destructor</name>
    <name type="common">Honeybee mite</name>
    <dbReference type="NCBI Taxonomy" id="109461"/>
    <lineage>
        <taxon>Eukaryota</taxon>
        <taxon>Metazoa</taxon>
        <taxon>Ecdysozoa</taxon>
        <taxon>Arthropoda</taxon>
        <taxon>Chelicerata</taxon>
        <taxon>Arachnida</taxon>
        <taxon>Acari</taxon>
        <taxon>Parasitiformes</taxon>
        <taxon>Mesostigmata</taxon>
        <taxon>Gamasina</taxon>
        <taxon>Dermanyssoidea</taxon>
        <taxon>Varroidae</taxon>
        <taxon>Varroa</taxon>
    </lineage>
</organism>
<name>A0A7M7MFH6_VARDE</name>
<dbReference type="Proteomes" id="UP000594260">
    <property type="component" value="Unplaced"/>
</dbReference>
<dbReference type="KEGG" id="vde:111249001"/>
<dbReference type="GeneID" id="111249001"/>
<reference evidence="1" key="1">
    <citation type="submission" date="2021-01" db="UniProtKB">
        <authorList>
            <consortium name="EnsemblMetazoa"/>
        </authorList>
    </citation>
    <scope>IDENTIFICATION</scope>
</reference>
<evidence type="ECO:0000313" key="2">
    <source>
        <dbReference type="Proteomes" id="UP000594260"/>
    </source>
</evidence>
<dbReference type="InParanoid" id="A0A7M7MFH6"/>
<protein>
    <submittedName>
        <fullName evidence="1">Uncharacterized protein</fullName>
    </submittedName>
</protein>
<dbReference type="EnsemblMetazoa" id="XM_022802234">
    <property type="protein sequence ID" value="XP_022657969"/>
    <property type="gene ID" value="LOC111249001"/>
</dbReference>
<accession>A0A7M7MFH6</accession>